<dbReference type="Proteomes" id="UP000198873">
    <property type="component" value="Unassembled WGS sequence"/>
</dbReference>
<dbReference type="NCBIfam" id="TIGR04186">
    <property type="entry name" value="GRASP_targ"/>
    <property type="match status" value="1"/>
</dbReference>
<dbReference type="STRING" id="1176198.SAMN05444716_106253"/>
<feature type="region of interest" description="Disordered" evidence="1">
    <location>
        <begin position="1"/>
        <end position="37"/>
    </location>
</feature>
<dbReference type="InterPro" id="IPR026496">
    <property type="entry name" value="GRASP_targ"/>
</dbReference>
<dbReference type="AlphaFoldDB" id="A0A1I6UW51"/>
<gene>
    <name evidence="2" type="ORF">SAMN05444716_106253</name>
</gene>
<sequence>MSTALTPARVEGDGPHQRPFGLRTARPITPENTMSVPQTTYCPEQQLALTDDGVPLVTAAATGTTYATDAGATRRDMQWFDDAVSDSDVDAPEEEE</sequence>
<proteinExistence type="predicted"/>
<organism evidence="2 3">
    <name type="scientific">Streptomyces harbinensis</name>
    <dbReference type="NCBI Taxonomy" id="1176198"/>
    <lineage>
        <taxon>Bacteria</taxon>
        <taxon>Bacillati</taxon>
        <taxon>Actinomycetota</taxon>
        <taxon>Actinomycetes</taxon>
        <taxon>Kitasatosporales</taxon>
        <taxon>Streptomycetaceae</taxon>
        <taxon>Streptomyces</taxon>
    </lineage>
</organism>
<evidence type="ECO:0000256" key="1">
    <source>
        <dbReference type="SAM" id="MobiDB-lite"/>
    </source>
</evidence>
<accession>A0A1I6UW51</accession>
<dbReference type="EMBL" id="FPAB01000006">
    <property type="protein sequence ID" value="SFT05702.1"/>
    <property type="molecule type" value="Genomic_DNA"/>
</dbReference>
<evidence type="ECO:0000313" key="2">
    <source>
        <dbReference type="EMBL" id="SFT05702.1"/>
    </source>
</evidence>
<evidence type="ECO:0000313" key="3">
    <source>
        <dbReference type="Proteomes" id="UP000198873"/>
    </source>
</evidence>
<name>A0A1I6UW51_9ACTN</name>
<keyword evidence="3" id="KW-1185">Reference proteome</keyword>
<protein>
    <submittedName>
        <fullName evidence="2">Putative ATP-grasp target RiPP</fullName>
    </submittedName>
</protein>
<dbReference type="RefSeq" id="WP_093843783.1">
    <property type="nucleotide sequence ID" value="NZ_CP054938.1"/>
</dbReference>
<reference evidence="3" key="1">
    <citation type="submission" date="2016-10" db="EMBL/GenBank/DDBJ databases">
        <authorList>
            <person name="Varghese N."/>
            <person name="Submissions S."/>
        </authorList>
    </citation>
    <scope>NUCLEOTIDE SEQUENCE [LARGE SCALE GENOMIC DNA]</scope>
    <source>
        <strain evidence="3">CGMCC 4.7047</strain>
    </source>
</reference>